<feature type="repeat" description="TPR" evidence="4">
    <location>
        <begin position="302"/>
        <end position="335"/>
    </location>
</feature>
<dbReference type="GO" id="GO:0016020">
    <property type="term" value="C:membrane"/>
    <property type="evidence" value="ECO:0007669"/>
    <property type="project" value="TreeGrafter"/>
</dbReference>
<keyword evidence="3" id="KW-0413">Isomerase</keyword>
<evidence type="ECO:0000256" key="4">
    <source>
        <dbReference type="PROSITE-ProRule" id="PRU00339"/>
    </source>
</evidence>
<keyword evidence="3" id="KW-0697">Rotamase</keyword>
<organism evidence="7 8">
    <name type="scientific">Ceratitis capitata</name>
    <name type="common">Mediterranean fruit fly</name>
    <name type="synonym">Tephritis capitata</name>
    <dbReference type="NCBI Taxonomy" id="7213"/>
    <lineage>
        <taxon>Eukaryota</taxon>
        <taxon>Metazoa</taxon>
        <taxon>Ecdysozoa</taxon>
        <taxon>Arthropoda</taxon>
        <taxon>Hexapoda</taxon>
        <taxon>Insecta</taxon>
        <taxon>Pterygota</taxon>
        <taxon>Neoptera</taxon>
        <taxon>Endopterygota</taxon>
        <taxon>Diptera</taxon>
        <taxon>Brachycera</taxon>
        <taxon>Muscomorpha</taxon>
        <taxon>Tephritoidea</taxon>
        <taxon>Tephritidae</taxon>
        <taxon>Ceratitis</taxon>
        <taxon>Ceratitis</taxon>
    </lineage>
</organism>
<dbReference type="PROSITE" id="PS50059">
    <property type="entry name" value="FKBP_PPIASE"/>
    <property type="match status" value="1"/>
</dbReference>
<feature type="compositionally biased region" description="Polar residues" evidence="5">
    <location>
        <begin position="1"/>
        <end position="19"/>
    </location>
</feature>
<comment type="caution">
    <text evidence="7">The sequence shown here is derived from an EMBL/GenBank/DDBJ whole genome shotgun (WGS) entry which is preliminary data.</text>
</comment>
<evidence type="ECO:0000256" key="2">
    <source>
        <dbReference type="ARBA" id="ARBA00022803"/>
    </source>
</evidence>
<dbReference type="Proteomes" id="UP000606786">
    <property type="component" value="Unassembled WGS sequence"/>
</dbReference>
<dbReference type="InterPro" id="IPR019734">
    <property type="entry name" value="TPR_rpt"/>
</dbReference>
<dbReference type="Pfam" id="PF13181">
    <property type="entry name" value="TPR_8"/>
    <property type="match status" value="1"/>
</dbReference>
<protein>
    <recommendedName>
        <fullName evidence="3">peptidylprolyl isomerase</fullName>
        <ecNumber evidence="3">5.2.1.8</ecNumber>
    </recommendedName>
</protein>
<dbReference type="InterPro" id="IPR046357">
    <property type="entry name" value="PPIase_dom_sf"/>
</dbReference>
<dbReference type="EC" id="5.2.1.8" evidence="3"/>
<sequence length="434" mass="49270">MDTEKSSNSSFEDLSNLNELETKATHSLPEILQQPDVKDSKNNVEGESKETKNIPERVETSQNEGVASVGDEETCDVLGNGQLVKRVLKPSQLDRRPMRGDLATITYSGKLPNGIVVEQKENYQVHVGDFEVVQGLDMVIPLMNVGEVAEVTIDARFAYGSIGMKNNENECASIPPDTTLTYEVHLVESKSEDFSDLKSFDVRRKYGTRKKERANFWYNRNEFNTAIQLYRRALEFLDDRDGDPDAAFDKEDLELSNSDLQTLLEDRLIVYNNLAMAQIKISAFDAALKSVENVLRCQPNNSKALYRKGRILEGKGDTKGAISLLQKAATFEPDSKAIQQDLAKLIIKARREEHNEKEMYQKMLGQAKKLEQKHKQPQKQQSIESSKKPLGIFISFSNVYLGDYFFYVSDYSNAALAKLMHNTNEWLRIFRSLQ</sequence>
<dbReference type="Gene3D" id="3.10.50.40">
    <property type="match status" value="1"/>
</dbReference>
<keyword evidence="8" id="KW-1185">Reference proteome</keyword>
<feature type="region of interest" description="Disordered" evidence="5">
    <location>
        <begin position="1"/>
        <end position="70"/>
    </location>
</feature>
<dbReference type="SUPFAM" id="SSF48452">
    <property type="entry name" value="TPR-like"/>
    <property type="match status" value="1"/>
</dbReference>
<evidence type="ECO:0000313" key="7">
    <source>
        <dbReference type="EMBL" id="CAD6998641.1"/>
    </source>
</evidence>
<dbReference type="PANTHER" id="PTHR46512:SF1">
    <property type="entry name" value="PEPTIDYLPROLYL ISOMERASE"/>
    <property type="match status" value="1"/>
</dbReference>
<dbReference type="EMBL" id="CAJHJT010000012">
    <property type="protein sequence ID" value="CAD6998641.1"/>
    <property type="molecule type" value="Genomic_DNA"/>
</dbReference>
<keyword evidence="2 4" id="KW-0802">TPR repeat</keyword>
<dbReference type="GO" id="GO:0043066">
    <property type="term" value="P:negative regulation of apoptotic process"/>
    <property type="evidence" value="ECO:0007669"/>
    <property type="project" value="TreeGrafter"/>
</dbReference>
<comment type="catalytic activity">
    <reaction evidence="3">
        <text>[protein]-peptidylproline (omega=180) = [protein]-peptidylproline (omega=0)</text>
        <dbReference type="Rhea" id="RHEA:16237"/>
        <dbReference type="Rhea" id="RHEA-COMP:10747"/>
        <dbReference type="Rhea" id="RHEA-COMP:10748"/>
        <dbReference type="ChEBI" id="CHEBI:83833"/>
        <dbReference type="ChEBI" id="CHEBI:83834"/>
        <dbReference type="EC" id="5.2.1.8"/>
    </reaction>
</comment>
<feature type="domain" description="PPIase FKBP-type" evidence="6">
    <location>
        <begin position="100"/>
        <end position="190"/>
    </location>
</feature>
<feature type="compositionally biased region" description="Basic and acidic residues" evidence="5">
    <location>
        <begin position="36"/>
        <end position="59"/>
    </location>
</feature>
<evidence type="ECO:0000256" key="5">
    <source>
        <dbReference type="SAM" id="MobiDB-lite"/>
    </source>
</evidence>
<evidence type="ECO:0000256" key="3">
    <source>
        <dbReference type="PROSITE-ProRule" id="PRU00277"/>
    </source>
</evidence>
<evidence type="ECO:0000259" key="6">
    <source>
        <dbReference type="PROSITE" id="PS50059"/>
    </source>
</evidence>
<dbReference type="Gene3D" id="1.25.40.10">
    <property type="entry name" value="Tetratricopeptide repeat domain"/>
    <property type="match status" value="1"/>
</dbReference>
<dbReference type="PANTHER" id="PTHR46512">
    <property type="entry name" value="PEPTIDYLPROLYL ISOMERASE"/>
    <property type="match status" value="1"/>
</dbReference>
<accession>A0A811UIP5</accession>
<name>A0A811UIP5_CERCA</name>
<dbReference type="GO" id="GO:0003755">
    <property type="term" value="F:peptidyl-prolyl cis-trans isomerase activity"/>
    <property type="evidence" value="ECO:0007669"/>
    <property type="project" value="UniProtKB-KW"/>
</dbReference>
<dbReference type="GO" id="GO:0005740">
    <property type="term" value="C:mitochondrial envelope"/>
    <property type="evidence" value="ECO:0007669"/>
    <property type="project" value="TreeGrafter"/>
</dbReference>
<dbReference type="SMART" id="SM00028">
    <property type="entry name" value="TPR"/>
    <property type="match status" value="3"/>
</dbReference>
<dbReference type="AlphaFoldDB" id="A0A811UIP5"/>
<evidence type="ECO:0000313" key="8">
    <source>
        <dbReference type="Proteomes" id="UP000606786"/>
    </source>
</evidence>
<dbReference type="OrthoDB" id="532682at2759"/>
<gene>
    <name evidence="7" type="ORF">CCAP1982_LOCUS7211</name>
</gene>
<dbReference type="PROSITE" id="PS50005">
    <property type="entry name" value="TPR"/>
    <property type="match status" value="2"/>
</dbReference>
<dbReference type="Pfam" id="PF00254">
    <property type="entry name" value="FKBP_C"/>
    <property type="match status" value="1"/>
</dbReference>
<keyword evidence="1" id="KW-0677">Repeat</keyword>
<dbReference type="InterPro" id="IPR050754">
    <property type="entry name" value="FKBP4/5/8-like"/>
</dbReference>
<dbReference type="GO" id="GO:0005829">
    <property type="term" value="C:cytosol"/>
    <property type="evidence" value="ECO:0007669"/>
    <property type="project" value="TreeGrafter"/>
</dbReference>
<dbReference type="FunFam" id="1.25.40.10:FF:000113">
    <property type="entry name" value="Peptidylprolyl isomerase"/>
    <property type="match status" value="1"/>
</dbReference>
<reference evidence="7" key="1">
    <citation type="submission" date="2020-11" db="EMBL/GenBank/DDBJ databases">
        <authorList>
            <person name="Whitehead M."/>
        </authorList>
    </citation>
    <scope>NUCLEOTIDE SEQUENCE</scope>
    <source>
        <strain evidence="7">EGII</strain>
    </source>
</reference>
<evidence type="ECO:0000256" key="1">
    <source>
        <dbReference type="ARBA" id="ARBA00022737"/>
    </source>
</evidence>
<dbReference type="GO" id="GO:0012505">
    <property type="term" value="C:endomembrane system"/>
    <property type="evidence" value="ECO:0007669"/>
    <property type="project" value="TreeGrafter"/>
</dbReference>
<proteinExistence type="predicted"/>
<feature type="repeat" description="TPR" evidence="4">
    <location>
        <begin position="268"/>
        <end position="301"/>
    </location>
</feature>
<dbReference type="InterPro" id="IPR001179">
    <property type="entry name" value="PPIase_FKBP_dom"/>
</dbReference>
<dbReference type="InterPro" id="IPR011990">
    <property type="entry name" value="TPR-like_helical_dom_sf"/>
</dbReference>
<dbReference type="SUPFAM" id="SSF54534">
    <property type="entry name" value="FKBP-like"/>
    <property type="match status" value="1"/>
</dbReference>
<dbReference type="GO" id="GO:0044183">
    <property type="term" value="F:protein folding chaperone"/>
    <property type="evidence" value="ECO:0007669"/>
    <property type="project" value="TreeGrafter"/>
</dbReference>